<protein>
    <recommendedName>
        <fullName evidence="4">Uracil DNA glycosylase superfamily protein</fullName>
    </recommendedName>
</protein>
<evidence type="ECO:0000313" key="2">
    <source>
        <dbReference type="EMBL" id="MBD2858376.1"/>
    </source>
</evidence>
<gene>
    <name evidence="2" type="ORF">IB286_05080</name>
</gene>
<evidence type="ECO:0008006" key="4">
    <source>
        <dbReference type="Google" id="ProtNLM"/>
    </source>
</evidence>
<keyword evidence="3" id="KW-1185">Reference proteome</keyword>
<dbReference type="AlphaFoldDB" id="A0A927GV76"/>
<sequence length="264" mass="28413">MANQLAYLERLGISYYVPRFVLPGALPSVALAFDTQQEIDGQFPSHKELPSHGEHPSQGESIPSTEAGANAEAGEHARDQGRASLSAFVGDKPVAKTEASGVDKPVVTAQENTAAVQFKASLVDSGAGILMLAPVSAGPLDNDSKRLLANIAQAAVKHYQLPYELQFNAAHFGWPMHNIPGIEQGLVAAREAFTASVLARLELKPQRLLLVFGDELVAYLDTVLLEQHGVQCVFSEPTAKLLNNPNGKAELWRQLKAIRFAVTE</sequence>
<evidence type="ECO:0000313" key="3">
    <source>
        <dbReference type="Proteomes" id="UP000610558"/>
    </source>
</evidence>
<feature type="region of interest" description="Disordered" evidence="1">
    <location>
        <begin position="42"/>
        <end position="80"/>
    </location>
</feature>
<reference evidence="2" key="1">
    <citation type="submission" date="2020-09" db="EMBL/GenBank/DDBJ databases">
        <authorList>
            <person name="Yoon J.-W."/>
        </authorList>
    </citation>
    <scope>NUCLEOTIDE SEQUENCE</scope>
    <source>
        <strain evidence="2">KMU-158</strain>
    </source>
</reference>
<dbReference type="RefSeq" id="WP_190763148.1">
    <property type="nucleotide sequence ID" value="NZ_JACXLD010000002.1"/>
</dbReference>
<proteinExistence type="predicted"/>
<comment type="caution">
    <text evidence="2">The sequence shown here is derived from an EMBL/GenBank/DDBJ whole genome shotgun (WGS) entry which is preliminary data.</text>
</comment>
<evidence type="ECO:0000256" key="1">
    <source>
        <dbReference type="SAM" id="MobiDB-lite"/>
    </source>
</evidence>
<dbReference type="Proteomes" id="UP000610558">
    <property type="component" value="Unassembled WGS sequence"/>
</dbReference>
<name>A0A927GV76_9GAMM</name>
<dbReference type="EMBL" id="JACXLD010000002">
    <property type="protein sequence ID" value="MBD2858376.1"/>
    <property type="molecule type" value="Genomic_DNA"/>
</dbReference>
<accession>A0A927GV76</accession>
<organism evidence="2 3">
    <name type="scientific">Spongiibacter pelagi</name>
    <dbReference type="NCBI Taxonomy" id="2760804"/>
    <lineage>
        <taxon>Bacteria</taxon>
        <taxon>Pseudomonadati</taxon>
        <taxon>Pseudomonadota</taxon>
        <taxon>Gammaproteobacteria</taxon>
        <taxon>Cellvibrionales</taxon>
        <taxon>Spongiibacteraceae</taxon>
        <taxon>Spongiibacter</taxon>
    </lineage>
</organism>
<feature type="compositionally biased region" description="Basic and acidic residues" evidence="1">
    <location>
        <begin position="45"/>
        <end position="57"/>
    </location>
</feature>